<name>A0ABW0KQB6_9BACT</name>
<dbReference type="CDD" id="cd02966">
    <property type="entry name" value="TlpA_like_family"/>
    <property type="match status" value="1"/>
</dbReference>
<comment type="caution">
    <text evidence="6">The sequence shown here is derived from an EMBL/GenBank/DDBJ whole genome shotgun (WGS) entry which is preliminary data.</text>
</comment>
<dbReference type="EMBL" id="JBHSMQ010000004">
    <property type="protein sequence ID" value="MFC5455604.1"/>
    <property type="molecule type" value="Genomic_DNA"/>
</dbReference>
<organism evidence="6 7">
    <name type="scientific">Prosthecobacter fluviatilis</name>
    <dbReference type="NCBI Taxonomy" id="445931"/>
    <lineage>
        <taxon>Bacteria</taxon>
        <taxon>Pseudomonadati</taxon>
        <taxon>Verrucomicrobiota</taxon>
        <taxon>Verrucomicrobiia</taxon>
        <taxon>Verrucomicrobiales</taxon>
        <taxon>Verrucomicrobiaceae</taxon>
        <taxon>Prosthecobacter</taxon>
    </lineage>
</organism>
<dbReference type="PROSITE" id="PS00194">
    <property type="entry name" value="THIOREDOXIN_1"/>
    <property type="match status" value="1"/>
</dbReference>
<keyword evidence="7" id="KW-1185">Reference proteome</keyword>
<proteinExistence type="predicted"/>
<dbReference type="PROSITE" id="PS51352">
    <property type="entry name" value="THIOREDOXIN_2"/>
    <property type="match status" value="1"/>
</dbReference>
<keyword evidence="2" id="KW-0201">Cytochrome c-type biogenesis</keyword>
<evidence type="ECO:0000256" key="1">
    <source>
        <dbReference type="ARBA" id="ARBA00004196"/>
    </source>
</evidence>
<dbReference type="PANTHER" id="PTHR42852:SF13">
    <property type="entry name" value="PROTEIN DIPZ"/>
    <property type="match status" value="1"/>
</dbReference>
<dbReference type="Proteomes" id="UP001596052">
    <property type="component" value="Unassembled WGS sequence"/>
</dbReference>
<dbReference type="InterPro" id="IPR017937">
    <property type="entry name" value="Thioredoxin_CS"/>
</dbReference>
<dbReference type="PANTHER" id="PTHR42852">
    <property type="entry name" value="THIOL:DISULFIDE INTERCHANGE PROTEIN DSBE"/>
    <property type="match status" value="1"/>
</dbReference>
<feature type="chain" id="PRO_5047264751" evidence="4">
    <location>
        <begin position="23"/>
        <end position="312"/>
    </location>
</feature>
<keyword evidence="3" id="KW-0676">Redox-active center</keyword>
<dbReference type="Pfam" id="PF08534">
    <property type="entry name" value="Redoxin"/>
    <property type="match status" value="1"/>
</dbReference>
<reference evidence="7" key="1">
    <citation type="journal article" date="2019" name="Int. J. Syst. Evol. Microbiol.">
        <title>The Global Catalogue of Microorganisms (GCM) 10K type strain sequencing project: providing services to taxonomists for standard genome sequencing and annotation.</title>
        <authorList>
            <consortium name="The Broad Institute Genomics Platform"/>
            <consortium name="The Broad Institute Genome Sequencing Center for Infectious Disease"/>
            <person name="Wu L."/>
            <person name="Ma J."/>
        </authorList>
    </citation>
    <scope>NUCLEOTIDE SEQUENCE [LARGE SCALE GENOMIC DNA]</scope>
    <source>
        <strain evidence="7">CGMCC 4.1469</strain>
    </source>
</reference>
<evidence type="ECO:0000256" key="3">
    <source>
        <dbReference type="ARBA" id="ARBA00023284"/>
    </source>
</evidence>
<keyword evidence="4" id="KW-0732">Signal</keyword>
<protein>
    <submittedName>
        <fullName evidence="6">TlpA family protein disulfide reductase</fullName>
    </submittedName>
</protein>
<dbReference type="SUPFAM" id="SSF52833">
    <property type="entry name" value="Thioredoxin-like"/>
    <property type="match status" value="1"/>
</dbReference>
<feature type="signal peptide" evidence="4">
    <location>
        <begin position="1"/>
        <end position="22"/>
    </location>
</feature>
<dbReference type="InterPro" id="IPR036249">
    <property type="entry name" value="Thioredoxin-like_sf"/>
</dbReference>
<dbReference type="InterPro" id="IPR013740">
    <property type="entry name" value="Redoxin"/>
</dbReference>
<dbReference type="InterPro" id="IPR050553">
    <property type="entry name" value="Thioredoxin_ResA/DsbE_sf"/>
</dbReference>
<evidence type="ECO:0000256" key="4">
    <source>
        <dbReference type="SAM" id="SignalP"/>
    </source>
</evidence>
<sequence length="312" mass="33795">MKSAIFVLLFSCCCQLSLNAQAPAAGEAAAGAQALMQKLFSQDISEEDLQVLAKEANKAGVPRQQIIEAKLIWGLRQQSTPFLVKILPEVEILASSFDPANAVALPSLETVKSFISYIKAMKASQAGDAVGFKQNILEAIWLSPQQAPVFIQAMEKFRLEAKMAELVIDLKTPLTTSGGEATTLHDVLGGKKALLVDFWASWCGPCMKLMPALKAKAGALTSHGIVVAAINKDDENAEATAERIRQEQNASLPWLIEPAERPYTQALEIATIPRMVLLSPEGKVLFNGHPEDPALWVALKKIDATIEPRPTE</sequence>
<comment type="subcellular location">
    <subcellularLocation>
        <location evidence="1">Cell envelope</location>
    </subcellularLocation>
</comment>
<evidence type="ECO:0000313" key="6">
    <source>
        <dbReference type="EMBL" id="MFC5455604.1"/>
    </source>
</evidence>
<dbReference type="Gene3D" id="3.40.30.10">
    <property type="entry name" value="Glutaredoxin"/>
    <property type="match status" value="1"/>
</dbReference>
<evidence type="ECO:0000256" key="2">
    <source>
        <dbReference type="ARBA" id="ARBA00022748"/>
    </source>
</evidence>
<evidence type="ECO:0000259" key="5">
    <source>
        <dbReference type="PROSITE" id="PS51352"/>
    </source>
</evidence>
<accession>A0ABW0KQB6</accession>
<gene>
    <name evidence="6" type="ORF">ACFQDI_12120</name>
</gene>
<evidence type="ECO:0000313" key="7">
    <source>
        <dbReference type="Proteomes" id="UP001596052"/>
    </source>
</evidence>
<dbReference type="InterPro" id="IPR013766">
    <property type="entry name" value="Thioredoxin_domain"/>
</dbReference>
<dbReference type="RefSeq" id="WP_377166851.1">
    <property type="nucleotide sequence ID" value="NZ_JBHSMQ010000004.1"/>
</dbReference>
<feature type="domain" description="Thioredoxin" evidence="5">
    <location>
        <begin position="161"/>
        <end position="307"/>
    </location>
</feature>